<sequence>MGLSSNQVSVDIHHWPQGGLEFLKSEGRDEKQNAPLLMCPRCESTNTKFCYYNNYSRSQPRHFCRACRRHWTEGGTLRNIPVGGGRKNKRRKITPTATSFAAVAGGNPIAPVVGEMKDLIFSDILRQVRLNQPPPPPLESPCMDTMEGLFGASLQKTFLTFMEDFSGVSSGLALSAGEIPFMAAASTSHQNLSGVQDVSGGCGDGFFGMMDASAASIWVKKETVFPASYWDFWDGGAEDLNIGAVAEEIVTETLLPE</sequence>
<dbReference type="EMBL" id="JAGYWB010000019">
    <property type="protein sequence ID" value="KAI0489266.1"/>
    <property type="molecule type" value="Genomic_DNA"/>
</dbReference>
<dbReference type="GO" id="GO:0003677">
    <property type="term" value="F:DNA binding"/>
    <property type="evidence" value="ECO:0007669"/>
    <property type="project" value="UniProtKB-UniRule"/>
</dbReference>
<keyword evidence="5 8" id="KW-0238">DNA-binding</keyword>
<gene>
    <name evidence="11" type="ORF">KFK09_029108</name>
</gene>
<dbReference type="PANTHER" id="PTHR31992">
    <property type="entry name" value="DOF ZINC FINGER PROTEIN DOF1.4-RELATED"/>
    <property type="match status" value="1"/>
</dbReference>
<dbReference type="PROSITE" id="PS50884">
    <property type="entry name" value="ZF_DOF_2"/>
    <property type="match status" value="1"/>
</dbReference>
<keyword evidence="3 9" id="KW-0862">Zinc</keyword>
<dbReference type="AlphaFoldDB" id="A0A8T3A4K9"/>
<evidence type="ECO:0000256" key="1">
    <source>
        <dbReference type="ARBA" id="ARBA00022723"/>
    </source>
</evidence>
<comment type="caution">
    <text evidence="11">The sequence shown here is derived from an EMBL/GenBank/DDBJ whole genome shotgun (WGS) entry which is preliminary data.</text>
</comment>
<keyword evidence="6 9" id="KW-0804">Transcription</keyword>
<accession>A0A8T3A4K9</accession>
<evidence type="ECO:0000256" key="9">
    <source>
        <dbReference type="RuleBase" id="RU369094"/>
    </source>
</evidence>
<keyword evidence="4 9" id="KW-0805">Transcription regulation</keyword>
<dbReference type="InterPro" id="IPR045174">
    <property type="entry name" value="Dof"/>
</dbReference>
<dbReference type="GO" id="GO:0005634">
    <property type="term" value="C:nucleus"/>
    <property type="evidence" value="ECO:0007669"/>
    <property type="project" value="UniProtKB-SubCell"/>
</dbReference>
<keyword evidence="1 9" id="KW-0479">Metal-binding</keyword>
<organism evidence="11 12">
    <name type="scientific">Dendrobium nobile</name>
    <name type="common">Orchid</name>
    <dbReference type="NCBI Taxonomy" id="94219"/>
    <lineage>
        <taxon>Eukaryota</taxon>
        <taxon>Viridiplantae</taxon>
        <taxon>Streptophyta</taxon>
        <taxon>Embryophyta</taxon>
        <taxon>Tracheophyta</taxon>
        <taxon>Spermatophyta</taxon>
        <taxon>Magnoliopsida</taxon>
        <taxon>Liliopsida</taxon>
        <taxon>Asparagales</taxon>
        <taxon>Orchidaceae</taxon>
        <taxon>Epidendroideae</taxon>
        <taxon>Malaxideae</taxon>
        <taxon>Dendrobiinae</taxon>
        <taxon>Dendrobium</taxon>
    </lineage>
</organism>
<comment type="subcellular location">
    <subcellularLocation>
        <location evidence="8 9">Nucleus</location>
    </subcellularLocation>
</comment>
<keyword evidence="2 8" id="KW-0863">Zinc-finger</keyword>
<name>A0A8T3A4K9_DENNO</name>
<dbReference type="InterPro" id="IPR003851">
    <property type="entry name" value="Znf_Dof"/>
</dbReference>
<evidence type="ECO:0000256" key="4">
    <source>
        <dbReference type="ARBA" id="ARBA00023015"/>
    </source>
</evidence>
<evidence type="ECO:0000256" key="8">
    <source>
        <dbReference type="PROSITE-ProRule" id="PRU00071"/>
    </source>
</evidence>
<comment type="function">
    <text evidence="9">Transcription factor that binds specifically to a 5'-AA[AG]G-3' consensus core sequence.</text>
</comment>
<dbReference type="Proteomes" id="UP000829196">
    <property type="component" value="Unassembled WGS sequence"/>
</dbReference>
<reference evidence="11" key="1">
    <citation type="journal article" date="2022" name="Front. Genet.">
        <title>Chromosome-Scale Assembly of the Dendrobium nobile Genome Provides Insights Into the Molecular Mechanism of the Biosynthesis of the Medicinal Active Ingredient of Dendrobium.</title>
        <authorList>
            <person name="Xu Q."/>
            <person name="Niu S.-C."/>
            <person name="Li K.-L."/>
            <person name="Zheng P.-J."/>
            <person name="Zhang X.-J."/>
            <person name="Jia Y."/>
            <person name="Liu Y."/>
            <person name="Niu Y.-X."/>
            <person name="Yu L.-H."/>
            <person name="Chen D.-F."/>
            <person name="Zhang G.-Q."/>
        </authorList>
    </citation>
    <scope>NUCLEOTIDE SEQUENCE</scope>
    <source>
        <tissue evidence="11">Leaf</tissue>
    </source>
</reference>
<dbReference type="GO" id="GO:0008270">
    <property type="term" value="F:zinc ion binding"/>
    <property type="evidence" value="ECO:0007669"/>
    <property type="project" value="UniProtKB-KW"/>
</dbReference>
<evidence type="ECO:0000256" key="6">
    <source>
        <dbReference type="ARBA" id="ARBA00023163"/>
    </source>
</evidence>
<dbReference type="OrthoDB" id="1927254at2759"/>
<keyword evidence="7 8" id="KW-0539">Nucleus</keyword>
<dbReference type="PANTHER" id="PTHR31992:SF97">
    <property type="entry name" value="DOF ZINC FINGER PROTEIN"/>
    <property type="match status" value="1"/>
</dbReference>
<feature type="domain" description="Dof-type" evidence="10">
    <location>
        <begin position="37"/>
        <end position="91"/>
    </location>
</feature>
<evidence type="ECO:0000256" key="2">
    <source>
        <dbReference type="ARBA" id="ARBA00022771"/>
    </source>
</evidence>
<evidence type="ECO:0000313" key="12">
    <source>
        <dbReference type="Proteomes" id="UP000829196"/>
    </source>
</evidence>
<evidence type="ECO:0000256" key="5">
    <source>
        <dbReference type="ARBA" id="ARBA00023125"/>
    </source>
</evidence>
<dbReference type="GO" id="GO:0003700">
    <property type="term" value="F:DNA-binding transcription factor activity"/>
    <property type="evidence" value="ECO:0007669"/>
    <property type="project" value="UniProtKB-UniRule"/>
</dbReference>
<evidence type="ECO:0000313" key="11">
    <source>
        <dbReference type="EMBL" id="KAI0489266.1"/>
    </source>
</evidence>
<evidence type="ECO:0000256" key="7">
    <source>
        <dbReference type="ARBA" id="ARBA00023242"/>
    </source>
</evidence>
<evidence type="ECO:0000259" key="10">
    <source>
        <dbReference type="PROSITE" id="PS50884"/>
    </source>
</evidence>
<dbReference type="PROSITE" id="PS01361">
    <property type="entry name" value="ZF_DOF_1"/>
    <property type="match status" value="1"/>
</dbReference>
<evidence type="ECO:0000256" key="3">
    <source>
        <dbReference type="ARBA" id="ARBA00022833"/>
    </source>
</evidence>
<keyword evidence="12" id="KW-1185">Reference proteome</keyword>
<protein>
    <recommendedName>
        <fullName evidence="9">Dof zinc finger protein</fullName>
    </recommendedName>
</protein>
<dbReference type="Pfam" id="PF02701">
    <property type="entry name" value="Zn_ribbon_Dof"/>
    <property type="match status" value="1"/>
</dbReference>
<proteinExistence type="predicted"/>